<comment type="similarity">
    <text evidence="1">Belongs to the PPR family. PCMP-H subfamily.</text>
</comment>
<dbReference type="PANTHER" id="PTHR47926:SF471">
    <property type="entry name" value="DYW DOMAIN-CONTAINING PROTEIN"/>
    <property type="match status" value="1"/>
</dbReference>
<feature type="repeat" description="PPR" evidence="3">
    <location>
        <begin position="604"/>
        <end position="634"/>
    </location>
</feature>
<organism evidence="6 7">
    <name type="scientific">Hevea brasiliensis</name>
    <name type="common">Para rubber tree</name>
    <name type="synonym">Siphonia brasiliensis</name>
    <dbReference type="NCBI Taxonomy" id="3981"/>
    <lineage>
        <taxon>Eukaryota</taxon>
        <taxon>Viridiplantae</taxon>
        <taxon>Streptophyta</taxon>
        <taxon>Embryophyta</taxon>
        <taxon>Tracheophyta</taxon>
        <taxon>Spermatophyta</taxon>
        <taxon>Magnoliopsida</taxon>
        <taxon>eudicotyledons</taxon>
        <taxon>Gunneridae</taxon>
        <taxon>Pentapetalae</taxon>
        <taxon>rosids</taxon>
        <taxon>fabids</taxon>
        <taxon>Malpighiales</taxon>
        <taxon>Euphorbiaceae</taxon>
        <taxon>Crotonoideae</taxon>
        <taxon>Micrandreae</taxon>
        <taxon>Hevea</taxon>
    </lineage>
</organism>
<dbReference type="Gene3D" id="1.25.40.10">
    <property type="entry name" value="Tetratricopeptide repeat domain"/>
    <property type="match status" value="6"/>
</dbReference>
<name>A0ABQ9N6T6_HEVBR</name>
<protein>
    <recommendedName>
        <fullName evidence="5">DYW domain-containing protein</fullName>
    </recommendedName>
</protein>
<evidence type="ECO:0000259" key="5">
    <source>
        <dbReference type="Pfam" id="PF14432"/>
    </source>
</evidence>
<accession>A0ABQ9N6T6</accession>
<keyword evidence="7" id="KW-1185">Reference proteome</keyword>
<dbReference type="InterPro" id="IPR032867">
    <property type="entry name" value="DYW_dom"/>
</dbReference>
<evidence type="ECO:0000313" key="6">
    <source>
        <dbReference type="EMBL" id="KAJ9188242.1"/>
    </source>
</evidence>
<evidence type="ECO:0000256" key="1">
    <source>
        <dbReference type="ARBA" id="ARBA00006643"/>
    </source>
</evidence>
<dbReference type="InterPro" id="IPR046848">
    <property type="entry name" value="E_motif"/>
</dbReference>
<dbReference type="Proteomes" id="UP001174677">
    <property type="component" value="Chromosome 2"/>
</dbReference>
<comment type="caution">
    <text evidence="6">The sequence shown here is derived from an EMBL/GenBank/DDBJ whole genome shotgun (WGS) entry which is preliminary data.</text>
</comment>
<feature type="compositionally biased region" description="Low complexity" evidence="4">
    <location>
        <begin position="26"/>
        <end position="36"/>
    </location>
</feature>
<dbReference type="InterPro" id="IPR002885">
    <property type="entry name" value="PPR_rpt"/>
</dbReference>
<dbReference type="InterPro" id="IPR046960">
    <property type="entry name" value="PPR_At4g14850-like_plant"/>
</dbReference>
<feature type="repeat" description="PPR" evidence="3">
    <location>
        <begin position="328"/>
        <end position="362"/>
    </location>
</feature>
<evidence type="ECO:0000256" key="2">
    <source>
        <dbReference type="ARBA" id="ARBA00022737"/>
    </source>
</evidence>
<sequence>MDKLSPFHRHFNLPLNQNPLTHKPKPTTLSPATLSLASTSTSSETTSLSASLAPPWQKHFPNLRFLDTPSDVKTLDSVKAMHAQMIKTCNMWVSDSMAKTLITFYLELGDFRSAAMVFFVGFARNYVMWNSFLEEFERYGGHPIQILQVFQELHFKGVIFDSRVVTVILKICTRIMDLWLGLEVHASLIKMGFELDTYVKSALLNYYEACWGVESANQVFYEMPDRDDLLWNEAIMVNLKNERLVNALELFTEMQFFFVKANAITLLKILQASGKHGALSEGKQIHGYVIKHKLESNLSICNSLISMYSRNGKLKLARRVFDSMKDRNLSSWNSIISSYSALGDMNDAWNLFHKMESSGVKPDIITWNCLLSGHAVHGSYKEVLTILEKMQASSFRPNSCSITSVLQAATELRLLNIGKEIHGYVIRNGLDYDVYVGTSLLDMYVKNDCLTISQAIFNNMKNKNIVAWNSLITGYAFKGHFYDARRLLNNMEEEGITPDLVTWNGMVSGYSMWGHSEEALAVIHDIKISGLTPNVVSWTALISGCSQKGNYRESLEYFVQMQQEGIKPNSATVSSLLRTCGGLSLLKKGKEIHCFSAKSGFIEDVYIATALIDMYCKSGDLKSAHEVFRRTTNKTLACWNCMIMGFSIYGLGMEAISLFSEMQGAGVLPDSITFTALLSACKNSGLVDEGWDYFDSMSKDYRIKPTIEHYSCMVDLLGRAGYLDEAWDFIQTMPLNPDATIWGAFLGSCRIHTNLEFAEIAAKELFNLEPYNSANYVLMMNLYAMSNRWEDVERIRGLMAEKEVKIREVWSWVQINNTVHVFSAAGEPHQDEGEIYFELYQLVSEMKKLGYVPDINCVYQNTDEEEKEKALLSHTEKLAITYGLIKTKSNAPIRVIKNTRICSDCHTAAKYMSLARGVEIFLRDGARFHHFKAGRCSCNDFW</sequence>
<feature type="domain" description="DYW" evidence="5">
    <location>
        <begin position="850"/>
        <end position="942"/>
    </location>
</feature>
<dbReference type="Pfam" id="PF14432">
    <property type="entry name" value="DYW_deaminase"/>
    <property type="match status" value="1"/>
</dbReference>
<gene>
    <name evidence="6" type="ORF">P3X46_003614</name>
</gene>
<proteinExistence type="inferred from homology"/>
<feature type="repeat" description="PPR" evidence="3">
    <location>
        <begin position="363"/>
        <end position="397"/>
    </location>
</feature>
<evidence type="ECO:0000256" key="4">
    <source>
        <dbReference type="SAM" id="MobiDB-lite"/>
    </source>
</evidence>
<dbReference type="Pfam" id="PF01535">
    <property type="entry name" value="PPR"/>
    <property type="match status" value="2"/>
</dbReference>
<feature type="repeat" description="PPR" evidence="3">
    <location>
        <begin position="464"/>
        <end position="498"/>
    </location>
</feature>
<dbReference type="Pfam" id="PF20431">
    <property type="entry name" value="E_motif"/>
    <property type="match status" value="1"/>
</dbReference>
<keyword evidence="2" id="KW-0677">Repeat</keyword>
<feature type="repeat" description="PPR" evidence="3">
    <location>
        <begin position="297"/>
        <end position="327"/>
    </location>
</feature>
<reference evidence="6" key="1">
    <citation type="journal article" date="2023" name="Plant Biotechnol. J.">
        <title>Chromosome-level wild Hevea brasiliensis genome provides new tools for genomic-assisted breeding and valuable loci to elevate rubber yield.</title>
        <authorList>
            <person name="Cheng H."/>
            <person name="Song X."/>
            <person name="Hu Y."/>
            <person name="Wu T."/>
            <person name="Yang Q."/>
            <person name="An Z."/>
            <person name="Feng S."/>
            <person name="Deng Z."/>
            <person name="Wu W."/>
            <person name="Zeng X."/>
            <person name="Tu M."/>
            <person name="Wang X."/>
            <person name="Huang H."/>
        </authorList>
    </citation>
    <scope>NUCLEOTIDE SEQUENCE</scope>
    <source>
        <strain evidence="6">MT/VB/25A 57/8</strain>
    </source>
</reference>
<evidence type="ECO:0000256" key="3">
    <source>
        <dbReference type="PROSITE-ProRule" id="PRU00708"/>
    </source>
</evidence>
<feature type="region of interest" description="Disordered" evidence="4">
    <location>
        <begin position="12"/>
        <end position="36"/>
    </location>
</feature>
<dbReference type="EMBL" id="JARPOI010000002">
    <property type="protein sequence ID" value="KAJ9188242.1"/>
    <property type="molecule type" value="Genomic_DNA"/>
</dbReference>
<dbReference type="NCBIfam" id="TIGR00756">
    <property type="entry name" value="PPR"/>
    <property type="match status" value="8"/>
</dbReference>
<dbReference type="PANTHER" id="PTHR47926">
    <property type="entry name" value="PENTATRICOPEPTIDE REPEAT-CONTAINING PROTEIN"/>
    <property type="match status" value="1"/>
</dbReference>
<evidence type="ECO:0000313" key="7">
    <source>
        <dbReference type="Proteomes" id="UP001174677"/>
    </source>
</evidence>
<feature type="repeat" description="PPR" evidence="3">
    <location>
        <begin position="499"/>
        <end position="533"/>
    </location>
</feature>
<feature type="repeat" description="PPR" evidence="3">
    <location>
        <begin position="534"/>
        <end position="568"/>
    </location>
</feature>
<dbReference type="Pfam" id="PF13041">
    <property type="entry name" value="PPR_2"/>
    <property type="match status" value="4"/>
</dbReference>
<dbReference type="InterPro" id="IPR011990">
    <property type="entry name" value="TPR-like_helical_dom_sf"/>
</dbReference>
<feature type="repeat" description="PPR" evidence="3">
    <location>
        <begin position="670"/>
        <end position="700"/>
    </location>
</feature>
<feature type="repeat" description="PPR" evidence="3">
    <location>
        <begin position="635"/>
        <end position="669"/>
    </location>
</feature>
<dbReference type="PROSITE" id="PS51375">
    <property type="entry name" value="PPR"/>
    <property type="match status" value="9"/>
</dbReference>